<protein>
    <submittedName>
        <fullName evidence="1">Uncharacterized protein</fullName>
    </submittedName>
</protein>
<dbReference type="Proteomes" id="UP001500630">
    <property type="component" value="Unassembled WGS sequence"/>
</dbReference>
<dbReference type="EMBL" id="BAABDQ010000126">
    <property type="protein sequence ID" value="GAA3629105.1"/>
    <property type="molecule type" value="Genomic_DNA"/>
</dbReference>
<organism evidence="1 2">
    <name type="scientific">Nonomuraea rosea</name>
    <dbReference type="NCBI Taxonomy" id="638574"/>
    <lineage>
        <taxon>Bacteria</taxon>
        <taxon>Bacillati</taxon>
        <taxon>Actinomycetota</taxon>
        <taxon>Actinomycetes</taxon>
        <taxon>Streptosporangiales</taxon>
        <taxon>Streptosporangiaceae</taxon>
        <taxon>Nonomuraea</taxon>
    </lineage>
</organism>
<sequence length="123" mass="14248">MELLNEDLQNGVGSLVRFYFSGLHDLREDLAALHRRCDAEIEDLARVAPTEFPWLKAAELRKLAHTRTFLPGRGDMAVVFELTNASAAYLAMRLLILRKDWRQVATILYKCYFCTILLRSERF</sequence>
<evidence type="ECO:0000313" key="1">
    <source>
        <dbReference type="EMBL" id="GAA3629105.1"/>
    </source>
</evidence>
<dbReference type="RefSeq" id="WP_345581544.1">
    <property type="nucleotide sequence ID" value="NZ_BAABDQ010000126.1"/>
</dbReference>
<gene>
    <name evidence="1" type="ORF">GCM10022419_136740</name>
</gene>
<keyword evidence="2" id="KW-1185">Reference proteome</keyword>
<reference evidence="2" key="1">
    <citation type="journal article" date="2019" name="Int. J. Syst. Evol. Microbiol.">
        <title>The Global Catalogue of Microorganisms (GCM) 10K type strain sequencing project: providing services to taxonomists for standard genome sequencing and annotation.</title>
        <authorList>
            <consortium name="The Broad Institute Genomics Platform"/>
            <consortium name="The Broad Institute Genome Sequencing Center for Infectious Disease"/>
            <person name="Wu L."/>
            <person name="Ma J."/>
        </authorList>
    </citation>
    <scope>NUCLEOTIDE SEQUENCE [LARGE SCALE GENOMIC DNA]</scope>
    <source>
        <strain evidence="2">JCM 17326</strain>
    </source>
</reference>
<evidence type="ECO:0000313" key="2">
    <source>
        <dbReference type="Proteomes" id="UP001500630"/>
    </source>
</evidence>
<comment type="caution">
    <text evidence="1">The sequence shown here is derived from an EMBL/GenBank/DDBJ whole genome shotgun (WGS) entry which is preliminary data.</text>
</comment>
<accession>A0ABP7ABW3</accession>
<proteinExistence type="predicted"/>
<name>A0ABP7ABW3_9ACTN</name>